<feature type="domain" description="K Homology" evidence="3">
    <location>
        <begin position="98"/>
        <end position="152"/>
    </location>
</feature>
<dbReference type="GO" id="GO:0003723">
    <property type="term" value="F:RNA binding"/>
    <property type="evidence" value="ECO:0007669"/>
    <property type="project" value="UniProtKB-UniRule"/>
</dbReference>
<dbReference type="GO" id="GO:0006355">
    <property type="term" value="P:regulation of DNA-templated transcription"/>
    <property type="evidence" value="ECO:0000318"/>
    <property type="project" value="GO_Central"/>
</dbReference>
<evidence type="ECO:0000256" key="1">
    <source>
        <dbReference type="PROSITE-ProRule" id="PRU00117"/>
    </source>
</evidence>
<dbReference type="OrthoDB" id="277832at2759"/>
<sequence length="441" mass="49748">MSGQNNASVPIRGEVGKCSKQKKLTTRWSPVSRTIPSKISFATQAMGDMPQSHQESFNNDSDGNLKATMPTIDAPSSETRTDFLSGLSKHSISLVVGTPLVRFIKGDCGSIQRKIEQEMGVKLTFSSTKEETSIIIEGISVETVDQALMKIRNVIEEALKDRRLDYSHFISFPLSTYVPLTAKLIHFQNCILNDSNFGQDRNSQSNSEEKHLDHQKFMSTKQESADTNTNLDLQEDNCVKVNIDSTSQYIPKEKKPSTLSEFGLDRSIFIKPKTFHLTVLMLKLYEKDRIDLATNVLQSVSSKVKDALGNKPVFIRLKGLACMRGSPAKASVIYAPVEEIGQEGRLLLVCRIIIDAYLEAEFISKEDARKELKLHATLMNMRHMKRNKKAKKLFSFDARGIFEIFGSEEWGELAIQEVHLSQRFKFDEEGYYHCCTSIPFP</sequence>
<dbReference type="PANTHER" id="PTHR13360:SF1">
    <property type="entry name" value="ACTIVATING SIGNAL COINTEGRATOR 1 COMPLEX SUBUNIT 1"/>
    <property type="match status" value="1"/>
</dbReference>
<dbReference type="AlphaFoldDB" id="A0A0K9PRQ2"/>
<evidence type="ECO:0000259" key="3">
    <source>
        <dbReference type="Pfam" id="PF00013"/>
    </source>
</evidence>
<evidence type="ECO:0000256" key="2">
    <source>
        <dbReference type="SAM" id="MobiDB-lite"/>
    </source>
</evidence>
<dbReference type="PANTHER" id="PTHR13360">
    <property type="entry name" value="ACTIVATING SIGNAL COINTEGRATOR 1 COMPLEX SUBUNIT 1"/>
    <property type="match status" value="1"/>
</dbReference>
<evidence type="ECO:0000259" key="4">
    <source>
        <dbReference type="Pfam" id="PF10469"/>
    </source>
</evidence>
<feature type="region of interest" description="Disordered" evidence="2">
    <location>
        <begin position="199"/>
        <end position="227"/>
    </location>
</feature>
<accession>A0A0K9PRQ2</accession>
<dbReference type="STRING" id="29655.A0A0K9PRQ2"/>
<dbReference type="InterPro" id="IPR009210">
    <property type="entry name" value="ASCC1"/>
</dbReference>
<dbReference type="InterPro" id="IPR004088">
    <property type="entry name" value="KH_dom_type_1"/>
</dbReference>
<name>A0A0K9PRQ2_ZOSMR</name>
<dbReference type="Proteomes" id="UP000036987">
    <property type="component" value="Unassembled WGS sequence"/>
</dbReference>
<gene>
    <name evidence="5" type="ORF">ZOSMA_178G00340</name>
</gene>
<evidence type="ECO:0000313" key="5">
    <source>
        <dbReference type="EMBL" id="KMZ71646.1"/>
    </source>
</evidence>
<dbReference type="SUPFAM" id="SSF54791">
    <property type="entry name" value="Eukaryotic type KH-domain (KH-domain type I)"/>
    <property type="match status" value="1"/>
</dbReference>
<evidence type="ECO:0000313" key="6">
    <source>
        <dbReference type="Proteomes" id="UP000036987"/>
    </source>
</evidence>
<dbReference type="Pfam" id="PF00013">
    <property type="entry name" value="KH_1"/>
    <property type="match status" value="1"/>
</dbReference>
<proteinExistence type="predicted"/>
<feature type="compositionally biased region" description="Polar residues" evidence="2">
    <location>
        <begin position="217"/>
        <end position="227"/>
    </location>
</feature>
<keyword evidence="1" id="KW-0694">RNA-binding</keyword>
<dbReference type="Pfam" id="PF10469">
    <property type="entry name" value="AKAP7_NLS"/>
    <property type="match status" value="1"/>
</dbReference>
<dbReference type="InterPro" id="IPR019510">
    <property type="entry name" value="AKAP7-like_phosphoesterase"/>
</dbReference>
<feature type="compositionally biased region" description="Basic and acidic residues" evidence="2">
    <location>
        <begin position="207"/>
        <end position="216"/>
    </location>
</feature>
<evidence type="ECO:0008006" key="7">
    <source>
        <dbReference type="Google" id="ProtNLM"/>
    </source>
</evidence>
<dbReference type="GO" id="GO:0006307">
    <property type="term" value="P:DNA alkylation repair"/>
    <property type="evidence" value="ECO:0007669"/>
    <property type="project" value="InterPro"/>
</dbReference>
<dbReference type="EMBL" id="LFYR01000667">
    <property type="protein sequence ID" value="KMZ71646.1"/>
    <property type="molecule type" value="Genomic_DNA"/>
</dbReference>
<dbReference type="PROSITE" id="PS50084">
    <property type="entry name" value="KH_TYPE_1"/>
    <property type="match status" value="1"/>
</dbReference>
<protein>
    <recommendedName>
        <fullName evidence="7">K Homology domain-containing protein</fullName>
    </recommendedName>
</protein>
<feature type="domain" description="A-kinase anchor protein 7-like phosphoesterase" evidence="4">
    <location>
        <begin position="166"/>
        <end position="440"/>
    </location>
</feature>
<organism evidence="5 6">
    <name type="scientific">Zostera marina</name>
    <name type="common">Eelgrass</name>
    <dbReference type="NCBI Taxonomy" id="29655"/>
    <lineage>
        <taxon>Eukaryota</taxon>
        <taxon>Viridiplantae</taxon>
        <taxon>Streptophyta</taxon>
        <taxon>Embryophyta</taxon>
        <taxon>Tracheophyta</taxon>
        <taxon>Spermatophyta</taxon>
        <taxon>Magnoliopsida</taxon>
        <taxon>Liliopsida</taxon>
        <taxon>Zosteraceae</taxon>
        <taxon>Zostera</taxon>
    </lineage>
</organism>
<comment type="caution">
    <text evidence="5">The sequence shown here is derived from an EMBL/GenBank/DDBJ whole genome shotgun (WGS) entry which is preliminary data.</text>
</comment>
<keyword evidence="6" id="KW-1185">Reference proteome</keyword>
<dbReference type="GO" id="GO:0005634">
    <property type="term" value="C:nucleus"/>
    <property type="evidence" value="ECO:0000318"/>
    <property type="project" value="GO_Central"/>
</dbReference>
<reference evidence="6" key="1">
    <citation type="journal article" date="2016" name="Nature">
        <title>The genome of the seagrass Zostera marina reveals angiosperm adaptation to the sea.</title>
        <authorList>
            <person name="Olsen J.L."/>
            <person name="Rouze P."/>
            <person name="Verhelst B."/>
            <person name="Lin Y.-C."/>
            <person name="Bayer T."/>
            <person name="Collen J."/>
            <person name="Dattolo E."/>
            <person name="De Paoli E."/>
            <person name="Dittami S."/>
            <person name="Maumus F."/>
            <person name="Michel G."/>
            <person name="Kersting A."/>
            <person name="Lauritano C."/>
            <person name="Lohaus R."/>
            <person name="Toepel M."/>
            <person name="Tonon T."/>
            <person name="Vanneste K."/>
            <person name="Amirebrahimi M."/>
            <person name="Brakel J."/>
            <person name="Bostroem C."/>
            <person name="Chovatia M."/>
            <person name="Grimwood J."/>
            <person name="Jenkins J.W."/>
            <person name="Jueterbock A."/>
            <person name="Mraz A."/>
            <person name="Stam W.T."/>
            <person name="Tice H."/>
            <person name="Bornberg-Bauer E."/>
            <person name="Green P.J."/>
            <person name="Pearson G.A."/>
            <person name="Procaccini G."/>
            <person name="Duarte C.M."/>
            <person name="Schmutz J."/>
            <person name="Reusch T.B.H."/>
            <person name="Van de Peer Y."/>
        </authorList>
    </citation>
    <scope>NUCLEOTIDE SEQUENCE [LARGE SCALE GENOMIC DNA]</scope>
    <source>
        <strain evidence="6">cv. Finnish</strain>
    </source>
</reference>
<dbReference type="Gene3D" id="3.90.1140.10">
    <property type="entry name" value="Cyclic phosphodiesterase"/>
    <property type="match status" value="1"/>
</dbReference>
<dbReference type="Gene3D" id="3.30.1370.10">
    <property type="entry name" value="K Homology domain, type 1"/>
    <property type="match status" value="1"/>
</dbReference>
<dbReference type="OMA" id="HCCASIS"/>
<dbReference type="InterPro" id="IPR036612">
    <property type="entry name" value="KH_dom_type_1_sf"/>
</dbReference>